<name>A0A485M905_9CRUS</name>
<protein>
    <submittedName>
        <fullName evidence="1">ATP synthase 8</fullName>
    </submittedName>
</protein>
<organism evidence="1">
    <name type="scientific">Proasellus cavaticus</name>
    <dbReference type="NCBI Taxonomy" id="1281949"/>
    <lineage>
        <taxon>Eukaryota</taxon>
        <taxon>Metazoa</taxon>
        <taxon>Ecdysozoa</taxon>
        <taxon>Arthropoda</taxon>
        <taxon>Crustacea</taxon>
        <taxon>Multicrustacea</taxon>
        <taxon>Malacostraca</taxon>
        <taxon>Eumalacostraca</taxon>
        <taxon>Peracarida</taxon>
        <taxon>Isopoda</taxon>
        <taxon>Asellota</taxon>
        <taxon>Aselloidea</taxon>
        <taxon>Asellidae</taxon>
        <taxon>Proasellus</taxon>
    </lineage>
</organism>
<reference evidence="1" key="1">
    <citation type="submission" date="2019-03" db="EMBL/GenBank/DDBJ databases">
        <authorList>
            <person name="Lefebure T."/>
            <person name="Lefebure T."/>
        </authorList>
    </citation>
    <scope>NUCLEOTIDE SEQUENCE [LARGE SCALE GENOMIC DNA]</scope>
</reference>
<dbReference type="AlphaFoldDB" id="A0A485M905"/>
<accession>A0A485M905</accession>
<sequence>MAPIFWTLLFTLFFATLATFVVKLYFFTMSDSTPAHNPQNSLQEMTWQW</sequence>
<dbReference type="EMBL" id="LR536614">
    <property type="protein sequence ID" value="VFU78748.1"/>
    <property type="molecule type" value="Genomic_DNA"/>
</dbReference>
<evidence type="ECO:0000313" key="1">
    <source>
        <dbReference type="EMBL" id="VFU78748.1"/>
    </source>
</evidence>
<gene>
    <name evidence="1" type="primary">atp8</name>
    <name evidence="1" type="ORF">PCBFMT01_0026</name>
</gene>
<proteinExistence type="predicted"/>
<geneLocation type="mitochondrion" evidence="1"/>
<keyword evidence="1" id="KW-0496">Mitochondrion</keyword>